<protein>
    <submittedName>
        <fullName evidence="5">PucR family transcriptional regulator ligand-binding domain-containing protein</fullName>
    </submittedName>
</protein>
<feature type="domain" description="PucR C-terminal helix-turn-helix" evidence="3">
    <location>
        <begin position="322"/>
        <end position="359"/>
    </location>
</feature>
<feature type="domain" description="Purine catabolism PurC-like" evidence="2">
    <location>
        <begin position="7"/>
        <end position="124"/>
    </location>
</feature>
<dbReference type="InterPro" id="IPR041522">
    <property type="entry name" value="CdaR_GGDEF"/>
</dbReference>
<feature type="domain" description="CdaR GGDEF-like" evidence="4">
    <location>
        <begin position="155"/>
        <end position="265"/>
    </location>
</feature>
<dbReference type="InterPro" id="IPR012914">
    <property type="entry name" value="PucR_dom"/>
</dbReference>
<evidence type="ECO:0000313" key="5">
    <source>
        <dbReference type="EMBL" id="HIR02002.1"/>
    </source>
</evidence>
<dbReference type="PANTHER" id="PTHR33744">
    <property type="entry name" value="CARBOHYDRATE DIACID REGULATOR"/>
    <property type="match status" value="1"/>
</dbReference>
<evidence type="ECO:0000256" key="1">
    <source>
        <dbReference type="ARBA" id="ARBA00006754"/>
    </source>
</evidence>
<dbReference type="PANTHER" id="PTHR33744:SF1">
    <property type="entry name" value="DNA-BINDING TRANSCRIPTIONAL ACTIVATOR ADER"/>
    <property type="match status" value="1"/>
</dbReference>
<organism evidence="5 6">
    <name type="scientific">Candidatus Aveggerthella stercoripullorum</name>
    <dbReference type="NCBI Taxonomy" id="2840688"/>
    <lineage>
        <taxon>Bacteria</taxon>
        <taxon>Bacillati</taxon>
        <taxon>Actinomycetota</taxon>
        <taxon>Coriobacteriia</taxon>
        <taxon>Eggerthellales</taxon>
        <taxon>Eggerthellaceae</taxon>
        <taxon>Eggerthellaceae incertae sedis</taxon>
        <taxon>Candidatus Aveggerthella</taxon>
    </lineage>
</organism>
<dbReference type="Gene3D" id="1.10.10.2840">
    <property type="entry name" value="PucR C-terminal helix-turn-helix domain"/>
    <property type="match status" value="1"/>
</dbReference>
<evidence type="ECO:0000259" key="2">
    <source>
        <dbReference type="Pfam" id="PF07905"/>
    </source>
</evidence>
<dbReference type="InterPro" id="IPR051448">
    <property type="entry name" value="CdaR-like_regulators"/>
</dbReference>
<sequence length="400" mass="45135">MGISVRDVLQLPALRGSTIIAGARGIDNTVEGISLMESNDSIEFIPSGTLILSNARALANYSGPYCSLVRQLSEKHVSGIAIKRNRYLKDIPDELIQSADSLGFPIVLVPPEPTPASIINSITYEVFRTETNDRDCTFDESLLKNLAIGNEDAAVSRNRLASLGWDAKQLMGVVAVWSEERLSDHAFNEARKAAGFKYGFEMFETRLLVMELEEGEAGQLNAACGRLLEELRSVNAGIAWYFGMSLETNFLIHLSRSYYEAQNALWFAVANNHQNTVYQFERLGIYSILLNPRNYQEFNHYIDDTLGRLKRHDHLNGSDFFNTLVTYAECDESVERSAEVLGVHFNTVRHRLKEIRRILLEQALDGDINLAIKTLCQTIKWMEVRQRLHGAHAKRKLTVH</sequence>
<name>A0A9D1A0V6_9ACTN</name>
<dbReference type="EMBL" id="DVGB01000087">
    <property type="protein sequence ID" value="HIR02002.1"/>
    <property type="molecule type" value="Genomic_DNA"/>
</dbReference>
<evidence type="ECO:0000313" key="6">
    <source>
        <dbReference type="Proteomes" id="UP000824261"/>
    </source>
</evidence>
<dbReference type="Pfam" id="PF07905">
    <property type="entry name" value="PucR"/>
    <property type="match status" value="1"/>
</dbReference>
<dbReference type="Pfam" id="PF17853">
    <property type="entry name" value="GGDEF_2"/>
    <property type="match status" value="1"/>
</dbReference>
<gene>
    <name evidence="5" type="ORF">IAA69_07060</name>
</gene>
<dbReference type="InterPro" id="IPR042070">
    <property type="entry name" value="PucR_C-HTH_sf"/>
</dbReference>
<reference evidence="5" key="1">
    <citation type="submission" date="2020-10" db="EMBL/GenBank/DDBJ databases">
        <authorList>
            <person name="Gilroy R."/>
        </authorList>
    </citation>
    <scope>NUCLEOTIDE SEQUENCE</scope>
    <source>
        <strain evidence="5">ChiGjej1B1-2707</strain>
    </source>
</reference>
<proteinExistence type="inferred from homology"/>
<dbReference type="InterPro" id="IPR025736">
    <property type="entry name" value="PucR_C-HTH_dom"/>
</dbReference>
<reference evidence="5" key="2">
    <citation type="journal article" date="2021" name="PeerJ">
        <title>Extensive microbial diversity within the chicken gut microbiome revealed by metagenomics and culture.</title>
        <authorList>
            <person name="Gilroy R."/>
            <person name="Ravi A."/>
            <person name="Getino M."/>
            <person name="Pursley I."/>
            <person name="Horton D.L."/>
            <person name="Alikhan N.F."/>
            <person name="Baker D."/>
            <person name="Gharbi K."/>
            <person name="Hall N."/>
            <person name="Watson M."/>
            <person name="Adriaenssens E.M."/>
            <person name="Foster-Nyarko E."/>
            <person name="Jarju S."/>
            <person name="Secka A."/>
            <person name="Antonio M."/>
            <person name="Oren A."/>
            <person name="Chaudhuri R.R."/>
            <person name="La Ragione R."/>
            <person name="Hildebrand F."/>
            <person name="Pallen M.J."/>
        </authorList>
    </citation>
    <scope>NUCLEOTIDE SEQUENCE</scope>
    <source>
        <strain evidence="5">ChiGjej1B1-2707</strain>
    </source>
</reference>
<comment type="caution">
    <text evidence="5">The sequence shown here is derived from an EMBL/GenBank/DDBJ whole genome shotgun (WGS) entry which is preliminary data.</text>
</comment>
<comment type="similarity">
    <text evidence="1">Belongs to the CdaR family.</text>
</comment>
<dbReference type="AlphaFoldDB" id="A0A9D1A0V6"/>
<accession>A0A9D1A0V6</accession>
<dbReference type="Pfam" id="PF13556">
    <property type="entry name" value="HTH_30"/>
    <property type="match status" value="1"/>
</dbReference>
<evidence type="ECO:0000259" key="3">
    <source>
        <dbReference type="Pfam" id="PF13556"/>
    </source>
</evidence>
<evidence type="ECO:0000259" key="4">
    <source>
        <dbReference type="Pfam" id="PF17853"/>
    </source>
</evidence>
<dbReference type="Proteomes" id="UP000824261">
    <property type="component" value="Unassembled WGS sequence"/>
</dbReference>